<comment type="caution">
    <text evidence="1">The sequence shown here is derived from an EMBL/GenBank/DDBJ whole genome shotgun (WGS) entry which is preliminary data.</text>
</comment>
<sequence>MIIGCEDADDHIPGAGIAGTAAAYWPHRHGFEPTVVERAGGIREGDYKVDIRGAALDVVTRMGLREQIRAQRTAVRTGSIVDAAGKRVAAIDGDTFGGRQAQDAGLAGYERELRPFVAVNQKLGSANIKRMVLRSAGQVRMSMTMLRLINRLPGKDRLMAKTMEPIHKAAAAIVLKEY</sequence>
<dbReference type="Gene3D" id="3.30.9.10">
    <property type="entry name" value="D-Amino Acid Oxidase, subunit A, domain 2"/>
    <property type="match status" value="1"/>
</dbReference>
<evidence type="ECO:0000313" key="1">
    <source>
        <dbReference type="EMBL" id="MBB4951534.1"/>
    </source>
</evidence>
<keyword evidence="2" id="KW-1185">Reference proteome</keyword>
<gene>
    <name evidence="1" type="ORF">F4556_007069</name>
</gene>
<evidence type="ECO:0000313" key="2">
    <source>
        <dbReference type="Proteomes" id="UP000573327"/>
    </source>
</evidence>
<dbReference type="Gene3D" id="3.50.50.60">
    <property type="entry name" value="FAD/NAD(P)-binding domain"/>
    <property type="match status" value="1"/>
</dbReference>
<dbReference type="AlphaFoldDB" id="A0A7W7SJC5"/>
<dbReference type="EMBL" id="JACHJR010000001">
    <property type="protein sequence ID" value="MBB4951534.1"/>
    <property type="molecule type" value="Genomic_DNA"/>
</dbReference>
<name>A0A7W7SJC5_9ACTN</name>
<accession>A0A7W7SJC5</accession>
<dbReference type="SUPFAM" id="SSF51905">
    <property type="entry name" value="FAD/NAD(P)-binding domain"/>
    <property type="match status" value="1"/>
</dbReference>
<reference evidence="1 2" key="1">
    <citation type="submission" date="2020-08" db="EMBL/GenBank/DDBJ databases">
        <title>Sequencing the genomes of 1000 actinobacteria strains.</title>
        <authorList>
            <person name="Klenk H.-P."/>
        </authorList>
    </citation>
    <scope>NUCLEOTIDE SEQUENCE [LARGE SCALE GENOMIC DNA]</scope>
    <source>
        <strain evidence="1 2">DSM 44786</strain>
    </source>
</reference>
<dbReference type="InterPro" id="IPR051704">
    <property type="entry name" value="FAD_aromatic-hydroxylase"/>
</dbReference>
<protein>
    <submittedName>
        <fullName evidence="1">2-polyprenyl-6-methoxyphenol hydroxylase-like FAD-dependent oxidoreductase</fullName>
    </submittedName>
</protein>
<dbReference type="PANTHER" id="PTHR46865">
    <property type="entry name" value="OXIDOREDUCTASE-RELATED"/>
    <property type="match status" value="1"/>
</dbReference>
<organism evidence="1 2">
    <name type="scientific">Kitasatospora gansuensis</name>
    <dbReference type="NCBI Taxonomy" id="258050"/>
    <lineage>
        <taxon>Bacteria</taxon>
        <taxon>Bacillati</taxon>
        <taxon>Actinomycetota</taxon>
        <taxon>Actinomycetes</taxon>
        <taxon>Kitasatosporales</taxon>
        <taxon>Streptomycetaceae</taxon>
        <taxon>Kitasatospora</taxon>
    </lineage>
</organism>
<proteinExistence type="predicted"/>
<dbReference type="RefSeq" id="WP_184923556.1">
    <property type="nucleotide sequence ID" value="NZ_JACHJR010000001.1"/>
</dbReference>
<dbReference type="PANTHER" id="PTHR46865:SF2">
    <property type="entry name" value="MONOOXYGENASE"/>
    <property type="match status" value="1"/>
</dbReference>
<dbReference type="Proteomes" id="UP000573327">
    <property type="component" value="Unassembled WGS sequence"/>
</dbReference>
<dbReference type="InterPro" id="IPR036188">
    <property type="entry name" value="FAD/NAD-bd_sf"/>
</dbReference>